<sequence length="40" mass="4435">MSYADRVSAYHLKKKIGDRENMPVEAAGTAACDAFEEVYP</sequence>
<evidence type="ECO:0000313" key="1">
    <source>
        <dbReference type="EMBL" id="CAI9084746.1"/>
    </source>
</evidence>
<protein>
    <submittedName>
        <fullName evidence="1">Uncharacterized protein</fullName>
    </submittedName>
</protein>
<name>A0ABN8XBT8_9BACT</name>
<gene>
    <name evidence="1" type="ORF">MFUM_0352</name>
</gene>
<proteinExistence type="predicted"/>
<dbReference type="Proteomes" id="UP001161497">
    <property type="component" value="Chromosome"/>
</dbReference>
<accession>A0ABN8XBT8</accession>
<dbReference type="EMBL" id="OX458932">
    <property type="protein sequence ID" value="CAI9084746.1"/>
    <property type="molecule type" value="Genomic_DNA"/>
</dbReference>
<organism evidence="1 2">
    <name type="scientific">Candidatus Methylacidiphilum fumarolicum</name>
    <dbReference type="NCBI Taxonomy" id="591154"/>
    <lineage>
        <taxon>Bacteria</taxon>
        <taxon>Pseudomonadati</taxon>
        <taxon>Verrucomicrobiota</taxon>
        <taxon>Methylacidiphilae</taxon>
        <taxon>Methylacidiphilales</taxon>
        <taxon>Methylacidiphilaceae</taxon>
        <taxon>Methylacidiphilum (ex Ratnadevi et al. 2023)</taxon>
    </lineage>
</organism>
<reference evidence="1" key="1">
    <citation type="submission" date="2023-03" db="EMBL/GenBank/DDBJ databases">
        <authorList>
            <person name="Cremers G."/>
            <person name="Picone N."/>
        </authorList>
    </citation>
    <scope>NUCLEOTIDE SEQUENCE</scope>
    <source>
        <strain evidence="1">Sample_alias</strain>
    </source>
</reference>
<evidence type="ECO:0000313" key="2">
    <source>
        <dbReference type="Proteomes" id="UP001161497"/>
    </source>
</evidence>
<keyword evidence="2" id="KW-1185">Reference proteome</keyword>